<dbReference type="InterPro" id="IPR051783">
    <property type="entry name" value="NAD(P)-dependent_oxidoreduct"/>
</dbReference>
<sequence length="299" mass="30463">MHVFVTGASGWVGTAVVADLIAAGHTATGLVRSDHAASALAQSGGTVLRGTLDDLDVLTHGATTAEAVVHLANKHDWANPAEMNRAERAAVQALGDALVGTGRPLLIASAVAGVTPGALTSETDPSPAEGPESMRGGSENLALSYADRGVRALAARFAPSVHGHGDGRGFVGGLVRAMRTRGVSGFIGDGRQAWSAVGVADTARLIRLGIERAPAGTRLHAVAEEGIETRVIAQALALHFGVPTATVTPAEALAHFGPVGRFFGQDIRASSALTRDLLGWTPTAPTLLEDIAAGCYDAI</sequence>
<dbReference type="InterPro" id="IPR001509">
    <property type="entry name" value="Epimerase_deHydtase"/>
</dbReference>
<feature type="domain" description="NAD-dependent epimerase/dehydratase" evidence="2">
    <location>
        <begin position="3"/>
        <end position="212"/>
    </location>
</feature>
<evidence type="ECO:0000259" key="2">
    <source>
        <dbReference type="Pfam" id="PF01370"/>
    </source>
</evidence>
<dbReference type="SUPFAM" id="SSF51735">
    <property type="entry name" value="NAD(P)-binding Rossmann-fold domains"/>
    <property type="match status" value="1"/>
</dbReference>
<dbReference type="Proteomes" id="UP000269438">
    <property type="component" value="Unassembled WGS sequence"/>
</dbReference>
<feature type="region of interest" description="Disordered" evidence="1">
    <location>
        <begin position="117"/>
        <end position="138"/>
    </location>
</feature>
<dbReference type="Gene3D" id="3.40.50.720">
    <property type="entry name" value="NAD(P)-binding Rossmann-like Domain"/>
    <property type="match status" value="1"/>
</dbReference>
<dbReference type="Pfam" id="PF01370">
    <property type="entry name" value="Epimerase"/>
    <property type="match status" value="1"/>
</dbReference>
<proteinExistence type="predicted"/>
<dbReference type="GO" id="GO:0004029">
    <property type="term" value="F:aldehyde dehydrogenase (NAD+) activity"/>
    <property type="evidence" value="ECO:0007669"/>
    <property type="project" value="TreeGrafter"/>
</dbReference>
<dbReference type="RefSeq" id="WP_121687745.1">
    <property type="nucleotide sequence ID" value="NZ_RCUY01000002.1"/>
</dbReference>
<protein>
    <submittedName>
        <fullName evidence="3">SDR family oxidoreductase</fullName>
    </submittedName>
</protein>
<evidence type="ECO:0000256" key="1">
    <source>
        <dbReference type="SAM" id="MobiDB-lite"/>
    </source>
</evidence>
<dbReference type="PANTHER" id="PTHR48079">
    <property type="entry name" value="PROTEIN YEEZ"/>
    <property type="match status" value="1"/>
</dbReference>
<reference evidence="3 4" key="1">
    <citation type="submission" date="2018-10" db="EMBL/GenBank/DDBJ databases">
        <authorList>
            <person name="Li J."/>
        </authorList>
    </citation>
    <scope>NUCLEOTIDE SEQUENCE [LARGE SCALE GENOMIC DNA]</scope>
    <source>
        <strain evidence="3 4">JCM 11654</strain>
    </source>
</reference>
<gene>
    <name evidence="3" type="ORF">D9V34_04920</name>
</gene>
<dbReference type="InterPro" id="IPR036291">
    <property type="entry name" value="NAD(P)-bd_dom_sf"/>
</dbReference>
<keyword evidence="4" id="KW-1185">Reference proteome</keyword>
<evidence type="ECO:0000313" key="4">
    <source>
        <dbReference type="Proteomes" id="UP000269438"/>
    </source>
</evidence>
<comment type="caution">
    <text evidence="3">The sequence shown here is derived from an EMBL/GenBank/DDBJ whole genome shotgun (WGS) entry which is preliminary data.</text>
</comment>
<dbReference type="CDD" id="cd05262">
    <property type="entry name" value="SDR_a7"/>
    <property type="match status" value="1"/>
</dbReference>
<dbReference type="EMBL" id="RCUY01000002">
    <property type="protein sequence ID" value="RLP84136.1"/>
    <property type="molecule type" value="Genomic_DNA"/>
</dbReference>
<dbReference type="AlphaFoldDB" id="A0A3L7AUS4"/>
<dbReference type="OrthoDB" id="9787292at2"/>
<name>A0A3L7AUS4_9MICO</name>
<accession>A0A3L7AUS4</accession>
<dbReference type="PANTHER" id="PTHR48079:SF6">
    <property type="entry name" value="NAD(P)-BINDING DOMAIN-CONTAINING PROTEIN-RELATED"/>
    <property type="match status" value="1"/>
</dbReference>
<organism evidence="3 4">
    <name type="scientific">Mycetocola lacteus</name>
    <dbReference type="NCBI Taxonomy" id="76637"/>
    <lineage>
        <taxon>Bacteria</taxon>
        <taxon>Bacillati</taxon>
        <taxon>Actinomycetota</taxon>
        <taxon>Actinomycetes</taxon>
        <taxon>Micrococcales</taxon>
        <taxon>Microbacteriaceae</taxon>
        <taxon>Mycetocola</taxon>
    </lineage>
</organism>
<evidence type="ECO:0000313" key="3">
    <source>
        <dbReference type="EMBL" id="RLP84136.1"/>
    </source>
</evidence>
<dbReference type="GO" id="GO:0005737">
    <property type="term" value="C:cytoplasm"/>
    <property type="evidence" value="ECO:0007669"/>
    <property type="project" value="TreeGrafter"/>
</dbReference>